<dbReference type="SUPFAM" id="SSF53474">
    <property type="entry name" value="alpha/beta-Hydrolases"/>
    <property type="match status" value="1"/>
</dbReference>
<feature type="signal peptide" evidence="2">
    <location>
        <begin position="1"/>
        <end position="23"/>
    </location>
</feature>
<dbReference type="PANTHER" id="PTHR42852:SF17">
    <property type="entry name" value="THIOREDOXIN-LIKE PROTEIN HI_1115"/>
    <property type="match status" value="1"/>
</dbReference>
<dbReference type="SUPFAM" id="SSF52833">
    <property type="entry name" value="Thioredoxin-like"/>
    <property type="match status" value="1"/>
</dbReference>
<dbReference type="PROSITE" id="PS00194">
    <property type="entry name" value="THIOREDOXIN_1"/>
    <property type="match status" value="1"/>
</dbReference>
<accession>A0A369C2C2</accession>
<evidence type="ECO:0000256" key="1">
    <source>
        <dbReference type="ARBA" id="ARBA00023284"/>
    </source>
</evidence>
<dbReference type="CDD" id="cd02966">
    <property type="entry name" value="TlpA_like_family"/>
    <property type="match status" value="1"/>
</dbReference>
<comment type="caution">
    <text evidence="4">The sequence shown here is derived from an EMBL/GenBank/DDBJ whole genome shotgun (WGS) entry which is preliminary data.</text>
</comment>
<keyword evidence="2" id="KW-0732">Signal</keyword>
<protein>
    <submittedName>
        <fullName evidence="4">Peroxiredoxin</fullName>
    </submittedName>
</protein>
<keyword evidence="5" id="KW-1185">Reference proteome</keyword>
<dbReference type="InterPro" id="IPR029058">
    <property type="entry name" value="AB_hydrolase_fold"/>
</dbReference>
<dbReference type="AlphaFoldDB" id="A0A369C2C2"/>
<sequence length="420" mass="45592">MRMAVLRPILFLLALLTAFTARAGNLEVPLPGGEKIAVETYPATGDTRILWLPSDHGIAPRQRPTAEALAGMGFEVWMPDIHLALLLSPGRGSLKEVPDSLGQALIEAAAADGRRVVLMASGRTAPLALGAARAWQLDHPGEAGLLGAVLLHPNLYAETPQGGAEARYLPIASATNLPIYIFQPTLSASSWHLERLTELLERGGSNVTTQMLEEVSDGYNQRPDFTPVEEAMTRRLPGQVSQALWMLESYARPRVAAPLPERGALAQADAPRSRLLKPYAGEGATPPLVLKDLEDGEHALDALGGQVVLVNFWATWCPPCVKEIPSLQRLYARLRDRGFQVLAVDVGETAETVRTFAAPFEVTFPMLIDPDGVALKDWEVHGFPTSFVVDRAGHIRFAFFGALEWDDPEVVAQIESLLAE</sequence>
<reference evidence="4 5" key="1">
    <citation type="submission" date="2018-07" db="EMBL/GenBank/DDBJ databases">
        <title>Genomic Encyclopedia of Type Strains, Phase IV (KMG-IV): sequencing the most valuable type-strain genomes for metagenomic binning, comparative biology and taxonomic classification.</title>
        <authorList>
            <person name="Goeker M."/>
        </authorList>
    </citation>
    <scope>NUCLEOTIDE SEQUENCE [LARGE SCALE GENOMIC DNA]</scope>
    <source>
        <strain evidence="4 5">DSM 26407</strain>
    </source>
</reference>
<dbReference type="EMBL" id="QPJY01000012">
    <property type="protein sequence ID" value="RCX26034.1"/>
    <property type="molecule type" value="Genomic_DNA"/>
</dbReference>
<dbReference type="Proteomes" id="UP000252707">
    <property type="component" value="Unassembled WGS sequence"/>
</dbReference>
<proteinExistence type="predicted"/>
<dbReference type="Pfam" id="PF00578">
    <property type="entry name" value="AhpC-TSA"/>
    <property type="match status" value="1"/>
</dbReference>
<dbReference type="InterPro" id="IPR017937">
    <property type="entry name" value="Thioredoxin_CS"/>
</dbReference>
<dbReference type="InterPro" id="IPR036249">
    <property type="entry name" value="Thioredoxin-like_sf"/>
</dbReference>
<keyword evidence="1" id="KW-0676">Redox-active center</keyword>
<dbReference type="InterPro" id="IPR013766">
    <property type="entry name" value="Thioredoxin_domain"/>
</dbReference>
<organism evidence="4 5">
    <name type="scientific">Thioalbus denitrificans</name>
    <dbReference type="NCBI Taxonomy" id="547122"/>
    <lineage>
        <taxon>Bacteria</taxon>
        <taxon>Pseudomonadati</taxon>
        <taxon>Pseudomonadota</taxon>
        <taxon>Gammaproteobacteria</taxon>
        <taxon>Chromatiales</taxon>
        <taxon>Ectothiorhodospiraceae</taxon>
        <taxon>Thioalbus</taxon>
    </lineage>
</organism>
<dbReference type="Gene3D" id="3.40.30.10">
    <property type="entry name" value="Glutaredoxin"/>
    <property type="match status" value="1"/>
</dbReference>
<gene>
    <name evidence="4" type="ORF">DFQ59_11237</name>
</gene>
<dbReference type="PROSITE" id="PS51352">
    <property type="entry name" value="THIOREDOXIN_2"/>
    <property type="match status" value="1"/>
</dbReference>
<evidence type="ECO:0000313" key="4">
    <source>
        <dbReference type="EMBL" id="RCX26034.1"/>
    </source>
</evidence>
<dbReference type="PANTHER" id="PTHR42852">
    <property type="entry name" value="THIOL:DISULFIDE INTERCHANGE PROTEIN DSBE"/>
    <property type="match status" value="1"/>
</dbReference>
<name>A0A369C2C2_9GAMM</name>
<dbReference type="InterPro" id="IPR050553">
    <property type="entry name" value="Thioredoxin_ResA/DsbE_sf"/>
</dbReference>
<evidence type="ECO:0000259" key="3">
    <source>
        <dbReference type="PROSITE" id="PS51352"/>
    </source>
</evidence>
<dbReference type="InterPro" id="IPR000866">
    <property type="entry name" value="AhpC/TSA"/>
</dbReference>
<feature type="chain" id="PRO_5016713239" evidence="2">
    <location>
        <begin position="24"/>
        <end position="420"/>
    </location>
</feature>
<dbReference type="GO" id="GO:0015036">
    <property type="term" value="F:disulfide oxidoreductase activity"/>
    <property type="evidence" value="ECO:0007669"/>
    <property type="project" value="UniProtKB-ARBA"/>
</dbReference>
<evidence type="ECO:0000313" key="5">
    <source>
        <dbReference type="Proteomes" id="UP000252707"/>
    </source>
</evidence>
<evidence type="ECO:0000256" key="2">
    <source>
        <dbReference type="SAM" id="SignalP"/>
    </source>
</evidence>
<feature type="domain" description="Thioredoxin" evidence="3">
    <location>
        <begin position="264"/>
        <end position="419"/>
    </location>
</feature>
<dbReference type="GO" id="GO:0016209">
    <property type="term" value="F:antioxidant activity"/>
    <property type="evidence" value="ECO:0007669"/>
    <property type="project" value="InterPro"/>
</dbReference>